<keyword evidence="3" id="KW-1185">Reference proteome</keyword>
<accession>A0A183IBN7</accession>
<evidence type="ECO:0000256" key="1">
    <source>
        <dbReference type="SAM" id="SignalP"/>
    </source>
</evidence>
<gene>
    <name evidence="2" type="ORF">SBAD_LOCUS1031</name>
</gene>
<evidence type="ECO:0000313" key="2">
    <source>
        <dbReference type="EMBL" id="VDO92977.1"/>
    </source>
</evidence>
<organism evidence="4">
    <name type="scientific">Soboliphyme baturini</name>
    <dbReference type="NCBI Taxonomy" id="241478"/>
    <lineage>
        <taxon>Eukaryota</taxon>
        <taxon>Metazoa</taxon>
        <taxon>Ecdysozoa</taxon>
        <taxon>Nematoda</taxon>
        <taxon>Enoplea</taxon>
        <taxon>Dorylaimia</taxon>
        <taxon>Dioctophymatida</taxon>
        <taxon>Dioctophymatoidea</taxon>
        <taxon>Soboliphymatidae</taxon>
        <taxon>Soboliphyme</taxon>
    </lineage>
</organism>
<sequence length="310" mass="34445">MLAARLVPFLTPLVIEALFTAVGCAAALPDAAQGQQQKQLKWLHDSMMFFDTSPVHCGHVLAETPLPVSVLSQLMTSQHPAVTSMASALSALLLLRMDRDVTEVGIVSDALSRFTIVSVVADAVSPAGAQLSDDSVSSVASGMTPTDEAKFIVEFLRQKTFDKHENLSFLWQQVCTQQRDRRWRVILVVRATKPDNQNRELVEYADRHYALPYLATAFAHLGTMLFIKWGVHLKETQIKAAEIVGIVQWSYGVKVLLRQQCPVRRARLPRHRATLPQLMYIFSQLCGVSGSVDHVSPMLSAFCVTDRFLD</sequence>
<evidence type="ECO:0000313" key="3">
    <source>
        <dbReference type="Proteomes" id="UP000270296"/>
    </source>
</evidence>
<dbReference type="AlphaFoldDB" id="A0A183IBN7"/>
<evidence type="ECO:0000313" key="4">
    <source>
        <dbReference type="WBParaSite" id="SBAD_0000106301-mRNA-1"/>
    </source>
</evidence>
<dbReference type="WBParaSite" id="SBAD_0000106301-mRNA-1">
    <property type="protein sequence ID" value="SBAD_0000106301-mRNA-1"/>
    <property type="gene ID" value="SBAD_0000106301"/>
</dbReference>
<dbReference type="Proteomes" id="UP000270296">
    <property type="component" value="Unassembled WGS sequence"/>
</dbReference>
<proteinExistence type="predicted"/>
<dbReference type="EMBL" id="UZAM01006688">
    <property type="protein sequence ID" value="VDO92977.1"/>
    <property type="molecule type" value="Genomic_DNA"/>
</dbReference>
<name>A0A183IBN7_9BILA</name>
<keyword evidence="1" id="KW-0732">Signal</keyword>
<reference evidence="2 3" key="2">
    <citation type="submission" date="2018-11" db="EMBL/GenBank/DDBJ databases">
        <authorList>
            <consortium name="Pathogen Informatics"/>
        </authorList>
    </citation>
    <scope>NUCLEOTIDE SEQUENCE [LARGE SCALE GENOMIC DNA]</scope>
</reference>
<feature type="chain" id="PRO_5043140010" evidence="1">
    <location>
        <begin position="28"/>
        <end position="310"/>
    </location>
</feature>
<reference evidence="4" key="1">
    <citation type="submission" date="2016-06" db="UniProtKB">
        <authorList>
            <consortium name="WormBaseParasite"/>
        </authorList>
    </citation>
    <scope>IDENTIFICATION</scope>
</reference>
<protein>
    <submittedName>
        <fullName evidence="2 4">Uncharacterized protein</fullName>
    </submittedName>
</protein>
<feature type="signal peptide" evidence="1">
    <location>
        <begin position="1"/>
        <end position="27"/>
    </location>
</feature>